<dbReference type="EMBL" id="JACXVP010000011">
    <property type="protein sequence ID" value="KAG5575706.1"/>
    <property type="molecule type" value="Genomic_DNA"/>
</dbReference>
<dbReference type="AlphaFoldDB" id="A0A9J5WJI8"/>
<evidence type="ECO:0000313" key="2">
    <source>
        <dbReference type="Proteomes" id="UP000824120"/>
    </source>
</evidence>
<comment type="caution">
    <text evidence="1">The sequence shown here is derived from an EMBL/GenBank/DDBJ whole genome shotgun (WGS) entry which is preliminary data.</text>
</comment>
<name>A0A9J5WJI8_SOLCO</name>
<sequence length="34" mass="3919">MTTKSVIESTSVFLLIHHHPTKFNKKIILLLIQS</sequence>
<organism evidence="1 2">
    <name type="scientific">Solanum commersonii</name>
    <name type="common">Commerson's wild potato</name>
    <name type="synonym">Commerson's nightshade</name>
    <dbReference type="NCBI Taxonomy" id="4109"/>
    <lineage>
        <taxon>Eukaryota</taxon>
        <taxon>Viridiplantae</taxon>
        <taxon>Streptophyta</taxon>
        <taxon>Embryophyta</taxon>
        <taxon>Tracheophyta</taxon>
        <taxon>Spermatophyta</taxon>
        <taxon>Magnoliopsida</taxon>
        <taxon>eudicotyledons</taxon>
        <taxon>Gunneridae</taxon>
        <taxon>Pentapetalae</taxon>
        <taxon>asterids</taxon>
        <taxon>lamiids</taxon>
        <taxon>Solanales</taxon>
        <taxon>Solanaceae</taxon>
        <taxon>Solanoideae</taxon>
        <taxon>Solaneae</taxon>
        <taxon>Solanum</taxon>
    </lineage>
</organism>
<evidence type="ECO:0000313" key="1">
    <source>
        <dbReference type="EMBL" id="KAG5575706.1"/>
    </source>
</evidence>
<accession>A0A9J5WJI8</accession>
<proteinExistence type="predicted"/>
<protein>
    <submittedName>
        <fullName evidence="1">Uncharacterized protein</fullName>
    </submittedName>
</protein>
<gene>
    <name evidence="1" type="ORF">H5410_055840</name>
</gene>
<reference evidence="1 2" key="1">
    <citation type="submission" date="2020-09" db="EMBL/GenBank/DDBJ databases">
        <title>De no assembly of potato wild relative species, Solanum commersonii.</title>
        <authorList>
            <person name="Cho K."/>
        </authorList>
    </citation>
    <scope>NUCLEOTIDE SEQUENCE [LARGE SCALE GENOMIC DNA]</scope>
    <source>
        <strain evidence="1">LZ3.2</strain>
        <tissue evidence="1">Leaf</tissue>
    </source>
</reference>
<keyword evidence="2" id="KW-1185">Reference proteome</keyword>
<dbReference type="Proteomes" id="UP000824120">
    <property type="component" value="Chromosome 11"/>
</dbReference>